<feature type="domain" description="ABC3 transporter permease C-terminal" evidence="9">
    <location>
        <begin position="693"/>
        <end position="807"/>
    </location>
</feature>
<dbReference type="PANTHER" id="PTHR30572:SF4">
    <property type="entry name" value="ABC TRANSPORTER PERMEASE YTRF"/>
    <property type="match status" value="1"/>
</dbReference>
<evidence type="ECO:0000313" key="11">
    <source>
        <dbReference type="Proteomes" id="UP000282674"/>
    </source>
</evidence>
<feature type="transmembrane region" description="Helical" evidence="8">
    <location>
        <begin position="303"/>
        <end position="325"/>
    </location>
</feature>
<dbReference type="RefSeq" id="WP_122193364.1">
    <property type="nucleotide sequence ID" value="NZ_JBHSKC010000020.1"/>
</dbReference>
<dbReference type="GO" id="GO:0005886">
    <property type="term" value="C:plasma membrane"/>
    <property type="evidence" value="ECO:0007669"/>
    <property type="project" value="UniProtKB-SubCell"/>
</dbReference>
<evidence type="ECO:0000256" key="8">
    <source>
        <dbReference type="SAM" id="Phobius"/>
    </source>
</evidence>
<reference evidence="10 11" key="1">
    <citation type="submission" date="2018-10" db="EMBL/GenBank/DDBJ databases">
        <title>Isolation from soil.</title>
        <authorList>
            <person name="Hu J."/>
        </authorList>
    </citation>
    <scope>NUCLEOTIDE SEQUENCE [LARGE SCALE GENOMIC DNA]</scope>
    <source>
        <strain evidence="10 11">NEAU-Ht49</strain>
    </source>
</reference>
<evidence type="ECO:0000256" key="3">
    <source>
        <dbReference type="ARBA" id="ARBA00022692"/>
    </source>
</evidence>
<evidence type="ECO:0000256" key="5">
    <source>
        <dbReference type="ARBA" id="ARBA00023136"/>
    </source>
</evidence>
<comment type="caution">
    <text evidence="10">The sequence shown here is derived from an EMBL/GenBank/DDBJ whole genome shotgun (WGS) entry which is preliminary data.</text>
</comment>
<keyword evidence="2" id="KW-1003">Cell membrane</keyword>
<dbReference type="PANTHER" id="PTHR30572">
    <property type="entry name" value="MEMBRANE COMPONENT OF TRANSPORTER-RELATED"/>
    <property type="match status" value="1"/>
</dbReference>
<dbReference type="OrthoDB" id="3207485at2"/>
<dbReference type="InterPro" id="IPR050250">
    <property type="entry name" value="Macrolide_Exporter_MacB"/>
</dbReference>
<feature type="compositionally biased region" description="Pro residues" evidence="7">
    <location>
        <begin position="473"/>
        <end position="482"/>
    </location>
</feature>
<feature type="transmembrane region" description="Helical" evidence="8">
    <location>
        <begin position="252"/>
        <end position="282"/>
    </location>
</feature>
<keyword evidence="5 8" id="KW-0472">Membrane</keyword>
<protein>
    <submittedName>
        <fullName evidence="10">ABC transporter permease</fullName>
    </submittedName>
</protein>
<evidence type="ECO:0000256" key="1">
    <source>
        <dbReference type="ARBA" id="ARBA00004651"/>
    </source>
</evidence>
<name>A0A3M2MH33_9ACTN</name>
<feature type="region of interest" description="Disordered" evidence="7">
    <location>
        <begin position="466"/>
        <end position="514"/>
    </location>
</feature>
<evidence type="ECO:0000256" key="4">
    <source>
        <dbReference type="ARBA" id="ARBA00022989"/>
    </source>
</evidence>
<dbReference type="Pfam" id="PF02687">
    <property type="entry name" value="FtsX"/>
    <property type="match status" value="2"/>
</dbReference>
<dbReference type="EMBL" id="RFFG01000008">
    <property type="protein sequence ID" value="RMI46558.1"/>
    <property type="molecule type" value="Genomic_DNA"/>
</dbReference>
<feature type="transmembrane region" description="Helical" evidence="8">
    <location>
        <begin position="20"/>
        <end position="40"/>
    </location>
</feature>
<dbReference type="InterPro" id="IPR003838">
    <property type="entry name" value="ABC3_permease_C"/>
</dbReference>
<evidence type="ECO:0000256" key="6">
    <source>
        <dbReference type="ARBA" id="ARBA00038076"/>
    </source>
</evidence>
<keyword evidence="4 8" id="KW-1133">Transmembrane helix</keyword>
<feature type="transmembrane region" description="Helical" evidence="8">
    <location>
        <begin position="688"/>
        <end position="712"/>
    </location>
</feature>
<feature type="transmembrane region" description="Helical" evidence="8">
    <location>
        <begin position="783"/>
        <end position="805"/>
    </location>
</feature>
<feature type="transmembrane region" description="Helical" evidence="8">
    <location>
        <begin position="345"/>
        <end position="367"/>
    </location>
</feature>
<feature type="region of interest" description="Disordered" evidence="7">
    <location>
        <begin position="105"/>
        <end position="125"/>
    </location>
</feature>
<evidence type="ECO:0000256" key="2">
    <source>
        <dbReference type="ARBA" id="ARBA00022475"/>
    </source>
</evidence>
<comment type="subcellular location">
    <subcellularLocation>
        <location evidence="1">Cell membrane</location>
        <topology evidence="1">Multi-pass membrane protein</topology>
    </subcellularLocation>
</comment>
<gene>
    <name evidence="10" type="ORF">EBO15_06380</name>
</gene>
<evidence type="ECO:0000313" key="10">
    <source>
        <dbReference type="EMBL" id="RMI46558.1"/>
    </source>
</evidence>
<proteinExistence type="inferred from homology"/>
<feature type="compositionally biased region" description="Polar residues" evidence="7">
    <location>
        <begin position="484"/>
        <end position="493"/>
    </location>
</feature>
<dbReference type="GO" id="GO:0022857">
    <property type="term" value="F:transmembrane transporter activity"/>
    <property type="evidence" value="ECO:0007669"/>
    <property type="project" value="TreeGrafter"/>
</dbReference>
<keyword evidence="3 8" id="KW-0812">Transmembrane</keyword>
<keyword evidence="11" id="KW-1185">Reference proteome</keyword>
<comment type="similarity">
    <text evidence="6">Belongs to the ABC-4 integral membrane protein family.</text>
</comment>
<dbReference type="Proteomes" id="UP000282674">
    <property type="component" value="Unassembled WGS sequence"/>
</dbReference>
<evidence type="ECO:0000256" key="7">
    <source>
        <dbReference type="SAM" id="MobiDB-lite"/>
    </source>
</evidence>
<evidence type="ECO:0000259" key="9">
    <source>
        <dbReference type="Pfam" id="PF02687"/>
    </source>
</evidence>
<feature type="transmembrane region" description="Helical" evidence="8">
    <location>
        <begin position="733"/>
        <end position="763"/>
    </location>
</feature>
<sequence length="822" mass="83200">MSALGGIVRSGVARKRVQTLVLTLTTMLAVTASVLAMGLITASQGPFDHAFARQHGAQLTARFDGNRATPDQLAATVRASGVTAAAGPFAVLTLRPSFVEDADPDPAAPLAPPMTIAGRPRPDGPVDDVDLVQGRWATAPGEIVLDFDGAPVPVGHKVAFTQVPGRPTLTVVGRARSIGRSADAWVAPAEVPSLTSRTPEYQMLYRFKHAATDAQVSAGKAAVAAAAPRGALTGTGSYLSIRHAAQRETATFVPFIVAFGILALVMSVLTIGVVVNAAVAAATHRIGVLKSLGFTPAQVVTGYVGKALIPAAIGTGLGVVFGNLLAIPTLRQEATAYQAGAQTTVAPWIDVAVPVLALAAVALTALVPALRAGRLRAAEAIAVGRAPRPGRGRAVRRVLGGLPLSRPLALGLAAPFARPARSVAMGLALMLGTASVAFGVGLALSLNGIQNGIDRNEPGAVIAHTVAMDGPGGAPPAPPAPGPTQDSTASQGPASAKPHPHRTTALGGGPRKPADRDAVARLIEAQPGTGRYFSTSDTRIGLSGLTTAVPLVAYTGDASWGALQMVSGRWFHGAGEAVVPSGLLKATGTRVGDTLTLTNAGRTAGVRIVGEVLSTRNDGMDVMTDAASVAALGVRFDTGMTEFQIDPRHGTDTQSYATALNTALAKIGASARPNDGPHLSTTVVAMDALAGTMTLLLVTVAGLGVLNTVVLDTRERVRDLGIMKALGMAPREVVAMIVTTVGAVGVCFAAAGIPIGMALHAAVLPLMGKAAGTGIPAADTAVFHLPLLGALLLGGVLIAVAGALLPAGWAARTRTSTALRTE</sequence>
<dbReference type="AlphaFoldDB" id="A0A3M2MH33"/>
<organism evidence="10 11">
    <name type="scientific">Actinomadura harenae</name>
    <dbReference type="NCBI Taxonomy" id="2483351"/>
    <lineage>
        <taxon>Bacteria</taxon>
        <taxon>Bacillati</taxon>
        <taxon>Actinomycetota</taxon>
        <taxon>Actinomycetes</taxon>
        <taxon>Streptosporangiales</taxon>
        <taxon>Thermomonosporaceae</taxon>
        <taxon>Actinomadura</taxon>
    </lineage>
</organism>
<feature type="domain" description="ABC3 transporter permease C-terminal" evidence="9">
    <location>
        <begin position="258"/>
        <end position="374"/>
    </location>
</feature>
<accession>A0A3M2MH33</accession>
<feature type="transmembrane region" description="Helical" evidence="8">
    <location>
        <begin position="423"/>
        <end position="446"/>
    </location>
</feature>